<organism evidence="2 3">
    <name type="scientific">Parasediminibacterium paludis</name>
    <dbReference type="NCBI Taxonomy" id="908966"/>
    <lineage>
        <taxon>Bacteria</taxon>
        <taxon>Pseudomonadati</taxon>
        <taxon>Bacteroidota</taxon>
        <taxon>Chitinophagia</taxon>
        <taxon>Chitinophagales</taxon>
        <taxon>Chitinophagaceae</taxon>
        <taxon>Parasediminibacterium</taxon>
    </lineage>
</organism>
<accession>A0ABV8PVV6</accession>
<reference evidence="3" key="1">
    <citation type="journal article" date="2019" name="Int. J. Syst. Evol. Microbiol.">
        <title>The Global Catalogue of Microorganisms (GCM) 10K type strain sequencing project: providing services to taxonomists for standard genome sequencing and annotation.</title>
        <authorList>
            <consortium name="The Broad Institute Genomics Platform"/>
            <consortium name="The Broad Institute Genome Sequencing Center for Infectious Disease"/>
            <person name="Wu L."/>
            <person name="Ma J."/>
        </authorList>
    </citation>
    <scope>NUCLEOTIDE SEQUENCE [LARGE SCALE GENOMIC DNA]</scope>
    <source>
        <strain evidence="3">CECT 8010</strain>
    </source>
</reference>
<dbReference type="Proteomes" id="UP001595906">
    <property type="component" value="Unassembled WGS sequence"/>
</dbReference>
<dbReference type="Pfam" id="PF10108">
    <property type="entry name" value="DNA_pol_B_exo2"/>
    <property type="match status" value="1"/>
</dbReference>
<dbReference type="EMBL" id="JBHSDC010000002">
    <property type="protein sequence ID" value="MFC4230801.1"/>
    <property type="molecule type" value="Genomic_DNA"/>
</dbReference>
<evidence type="ECO:0000313" key="3">
    <source>
        <dbReference type="Proteomes" id="UP001595906"/>
    </source>
</evidence>
<dbReference type="SUPFAM" id="SSF53098">
    <property type="entry name" value="Ribonuclease H-like"/>
    <property type="match status" value="1"/>
</dbReference>
<keyword evidence="3" id="KW-1185">Reference proteome</keyword>
<sequence length="237" mass="27679">MLANLLLLDIETVPAEADYHSLNAEWQSLWFEKISKTVPENMAPEDSYQMKAGILAEFGKIICISTAFFYENEQKAICLKMKSVYGDDERTLLQDFVKLCDKMYAHQKQFQFGGHNIREFDIPFICRRLLINRLPLPEYLQLQDKRPWDVKMFDTLTWWKFGDYKNYISLHLLANVLGIPTSKTDMDGSMVQDVYYKEKNLQRIVDYCQRDVVVTANVILRFKNLPLLDAANVVIVT</sequence>
<dbReference type="InterPro" id="IPR036397">
    <property type="entry name" value="RNaseH_sf"/>
</dbReference>
<dbReference type="InterPro" id="IPR019288">
    <property type="entry name" value="3'-5'_exonuclease_PolB-like"/>
</dbReference>
<gene>
    <name evidence="2" type="ORF">ACFOW1_02790</name>
</gene>
<proteinExistence type="predicted"/>
<dbReference type="Gene3D" id="3.30.420.10">
    <property type="entry name" value="Ribonuclease H-like superfamily/Ribonuclease H"/>
    <property type="match status" value="1"/>
</dbReference>
<feature type="domain" description="Predicted 3'-5' exonuclease PolB-like" evidence="1">
    <location>
        <begin position="58"/>
        <end position="224"/>
    </location>
</feature>
<evidence type="ECO:0000313" key="2">
    <source>
        <dbReference type="EMBL" id="MFC4230801.1"/>
    </source>
</evidence>
<dbReference type="RefSeq" id="WP_379012186.1">
    <property type="nucleotide sequence ID" value="NZ_JBHSDC010000002.1"/>
</dbReference>
<protein>
    <submittedName>
        <fullName evidence="2">Ribonuclease H-like domain-containing protein</fullName>
    </submittedName>
</protein>
<name>A0ABV8PVV6_9BACT</name>
<comment type="caution">
    <text evidence="2">The sequence shown here is derived from an EMBL/GenBank/DDBJ whole genome shotgun (WGS) entry which is preliminary data.</text>
</comment>
<dbReference type="InterPro" id="IPR012337">
    <property type="entry name" value="RNaseH-like_sf"/>
</dbReference>
<evidence type="ECO:0000259" key="1">
    <source>
        <dbReference type="Pfam" id="PF10108"/>
    </source>
</evidence>